<evidence type="ECO:0000259" key="3">
    <source>
        <dbReference type="PROSITE" id="PS51762"/>
    </source>
</evidence>
<sequence length="297" mass="31488">MPAPHRPPPHELVDVAPRTTTRRTAVAALVGTTVLFGGGCTSGSGGNTDGARPPATPARKLVWEDDFDGPAGAAPDPSNWTPEHGGGGWGNGELQTYTDDIANLAVDGAGNLVITARALTTGAGTSWTSARITTFGKRTVTNGRVEVRAKVPRGQGIWPAAWTLGQNIQDVGWPACGEIDVVESIDDATEVLQTVHGRRADGERWYRTLTEPVSAPLSEDFHVYAADWTPDAVVFSVDGRTTGQVRRSDLGGDEKWPFDAAQYVLLNVAVGGRLPGYPDDTTPTTASMLVDRVSLYE</sequence>
<dbReference type="GO" id="GO:0005975">
    <property type="term" value="P:carbohydrate metabolic process"/>
    <property type="evidence" value="ECO:0007669"/>
    <property type="project" value="InterPro"/>
</dbReference>
<dbReference type="InterPro" id="IPR000757">
    <property type="entry name" value="Beta-glucanase-like"/>
</dbReference>
<organism evidence="4 5">
    <name type="scientific">Kineococcus aurantiacus</name>
    <dbReference type="NCBI Taxonomy" id="37633"/>
    <lineage>
        <taxon>Bacteria</taxon>
        <taxon>Bacillati</taxon>
        <taxon>Actinomycetota</taxon>
        <taxon>Actinomycetes</taxon>
        <taxon>Kineosporiales</taxon>
        <taxon>Kineosporiaceae</taxon>
        <taxon>Kineococcus</taxon>
    </lineage>
</organism>
<dbReference type="EMBL" id="JACCBB010000001">
    <property type="protein sequence ID" value="NYD23904.1"/>
    <property type="molecule type" value="Genomic_DNA"/>
</dbReference>
<evidence type="ECO:0000313" key="4">
    <source>
        <dbReference type="EMBL" id="NYD23904.1"/>
    </source>
</evidence>
<evidence type="ECO:0000256" key="1">
    <source>
        <dbReference type="ARBA" id="ARBA00006865"/>
    </source>
</evidence>
<comment type="similarity">
    <text evidence="1">Belongs to the glycosyl hydrolase 16 family.</text>
</comment>
<proteinExistence type="inferred from homology"/>
<comment type="caution">
    <text evidence="4">The sequence shown here is derived from an EMBL/GenBank/DDBJ whole genome shotgun (WGS) entry which is preliminary data.</text>
</comment>
<name>A0A7Y9J296_9ACTN</name>
<keyword evidence="5" id="KW-1185">Reference proteome</keyword>
<dbReference type="CDD" id="cd08023">
    <property type="entry name" value="GH16_laminarinase_like"/>
    <property type="match status" value="1"/>
</dbReference>
<dbReference type="InterPro" id="IPR050546">
    <property type="entry name" value="Glycosyl_Hydrlase_16"/>
</dbReference>
<dbReference type="InterPro" id="IPR013320">
    <property type="entry name" value="ConA-like_dom_sf"/>
</dbReference>
<feature type="region of interest" description="Disordered" evidence="2">
    <location>
        <begin position="65"/>
        <end position="92"/>
    </location>
</feature>
<dbReference type="Pfam" id="PF00722">
    <property type="entry name" value="Glyco_hydro_16"/>
    <property type="match status" value="1"/>
</dbReference>
<dbReference type="RefSeq" id="WP_179753961.1">
    <property type="nucleotide sequence ID" value="NZ_BAAAGN010000003.1"/>
</dbReference>
<feature type="domain" description="GH16" evidence="3">
    <location>
        <begin position="47"/>
        <end position="297"/>
    </location>
</feature>
<evidence type="ECO:0000313" key="5">
    <source>
        <dbReference type="Proteomes" id="UP000521922"/>
    </source>
</evidence>
<dbReference type="Proteomes" id="UP000521922">
    <property type="component" value="Unassembled WGS sequence"/>
</dbReference>
<evidence type="ECO:0000256" key="2">
    <source>
        <dbReference type="SAM" id="MobiDB-lite"/>
    </source>
</evidence>
<dbReference type="PROSITE" id="PS51762">
    <property type="entry name" value="GH16_2"/>
    <property type="match status" value="1"/>
</dbReference>
<dbReference type="PANTHER" id="PTHR10963:SF55">
    <property type="entry name" value="GLYCOSIDE HYDROLASE FAMILY 16 PROTEIN"/>
    <property type="match status" value="1"/>
</dbReference>
<gene>
    <name evidence="4" type="ORF">BJ968_003444</name>
</gene>
<reference evidence="4 5" key="1">
    <citation type="submission" date="2020-07" db="EMBL/GenBank/DDBJ databases">
        <title>Sequencing the genomes of 1000 actinobacteria strains.</title>
        <authorList>
            <person name="Klenk H.-P."/>
        </authorList>
    </citation>
    <scope>NUCLEOTIDE SEQUENCE [LARGE SCALE GENOMIC DNA]</scope>
    <source>
        <strain evidence="4 5">DSM 7487</strain>
    </source>
</reference>
<accession>A0A7Y9J296</accession>
<dbReference type="AlphaFoldDB" id="A0A7Y9J296"/>
<protein>
    <submittedName>
        <fullName evidence="4">Beta-glucanase (GH16 family)</fullName>
    </submittedName>
</protein>
<dbReference type="GO" id="GO:0004553">
    <property type="term" value="F:hydrolase activity, hydrolyzing O-glycosyl compounds"/>
    <property type="evidence" value="ECO:0007669"/>
    <property type="project" value="InterPro"/>
</dbReference>
<dbReference type="SUPFAM" id="SSF49899">
    <property type="entry name" value="Concanavalin A-like lectins/glucanases"/>
    <property type="match status" value="1"/>
</dbReference>
<dbReference type="PANTHER" id="PTHR10963">
    <property type="entry name" value="GLYCOSYL HYDROLASE-RELATED"/>
    <property type="match status" value="1"/>
</dbReference>
<dbReference type="Gene3D" id="2.60.120.200">
    <property type="match status" value="1"/>
</dbReference>